<dbReference type="InterPro" id="IPR008978">
    <property type="entry name" value="HSP20-like_chaperone"/>
</dbReference>
<organism evidence="6 7">
    <name type="scientific">Methanobacterium paludis (strain DSM 25820 / JCM 18151 / SWAN1)</name>
    <dbReference type="NCBI Taxonomy" id="868131"/>
    <lineage>
        <taxon>Archaea</taxon>
        <taxon>Methanobacteriati</taxon>
        <taxon>Methanobacteriota</taxon>
        <taxon>Methanomada group</taxon>
        <taxon>Methanobacteria</taxon>
        <taxon>Methanobacteriales</taxon>
        <taxon>Methanobacteriaceae</taxon>
        <taxon>Methanobacterium</taxon>
    </lineage>
</organism>
<dbReference type="SUPFAM" id="SSF49764">
    <property type="entry name" value="HSP20-like chaperones"/>
    <property type="match status" value="1"/>
</dbReference>
<dbReference type="STRING" id="868131.MSWAN_1164"/>
<feature type="region of interest" description="Disordered" evidence="3">
    <location>
        <begin position="1"/>
        <end position="50"/>
    </location>
</feature>
<feature type="domain" description="SHSP" evidence="4">
    <location>
        <begin position="79"/>
        <end position="188"/>
    </location>
</feature>
<evidence type="ECO:0000259" key="5">
    <source>
        <dbReference type="PROSITE" id="PS51203"/>
    </source>
</evidence>
<dbReference type="PANTHER" id="PTHR11527">
    <property type="entry name" value="HEAT-SHOCK PROTEIN 20 FAMILY MEMBER"/>
    <property type="match status" value="1"/>
</dbReference>
<dbReference type="EMBL" id="CP002772">
    <property type="protein sequence ID" value="AEG18182.1"/>
    <property type="molecule type" value="Genomic_DNA"/>
</dbReference>
<dbReference type="InterPro" id="IPR007052">
    <property type="entry name" value="CS_dom"/>
</dbReference>
<dbReference type="eggNOG" id="arCOG01832">
    <property type="taxonomic scope" value="Archaea"/>
</dbReference>
<proteinExistence type="inferred from homology"/>
<dbReference type="Pfam" id="PF00011">
    <property type="entry name" value="HSP20"/>
    <property type="match status" value="1"/>
</dbReference>
<dbReference type="PROSITE" id="PS01031">
    <property type="entry name" value="SHSP"/>
    <property type="match status" value="1"/>
</dbReference>
<evidence type="ECO:0000256" key="1">
    <source>
        <dbReference type="PROSITE-ProRule" id="PRU00285"/>
    </source>
</evidence>
<dbReference type="InterPro" id="IPR031107">
    <property type="entry name" value="Small_HSP"/>
</dbReference>
<evidence type="ECO:0000313" key="7">
    <source>
        <dbReference type="Proteomes" id="UP000009231"/>
    </source>
</evidence>
<evidence type="ECO:0000259" key="4">
    <source>
        <dbReference type="PROSITE" id="PS01031"/>
    </source>
</evidence>
<keyword evidence="6" id="KW-0346">Stress response</keyword>
<comment type="similarity">
    <text evidence="1 2">Belongs to the small heat shock protein (HSP20) family.</text>
</comment>
<dbReference type="CDD" id="cd06464">
    <property type="entry name" value="ACD_sHsps-like"/>
    <property type="match status" value="1"/>
</dbReference>
<dbReference type="PROSITE" id="PS51203">
    <property type="entry name" value="CS"/>
    <property type="match status" value="1"/>
</dbReference>
<protein>
    <submittedName>
        <fullName evidence="6">Heat shock protein Hsp20</fullName>
    </submittedName>
</protein>
<dbReference type="Proteomes" id="UP000009231">
    <property type="component" value="Chromosome"/>
</dbReference>
<feature type="domain" description="CS" evidence="5">
    <location>
        <begin position="83"/>
        <end position="188"/>
    </location>
</feature>
<evidence type="ECO:0000313" key="6">
    <source>
        <dbReference type="EMBL" id="AEG18182.1"/>
    </source>
</evidence>
<dbReference type="AlphaFoldDB" id="F6D574"/>
<reference evidence="6 7" key="1">
    <citation type="journal article" date="2014" name="Int. J. Syst. Evol. Microbiol.">
        <title>Methanobacterium paludis sp. nov. and a novel strain of Methanobacterium lacus isolated from northern peatlands.</title>
        <authorList>
            <person name="Cadillo-Quiroz H."/>
            <person name="Brauer S.L."/>
            <person name="Goodson N."/>
            <person name="Yavitt J.B."/>
            <person name="Zinder S.H."/>
        </authorList>
    </citation>
    <scope>NUCLEOTIDE SEQUENCE [LARGE SCALE GENOMIC DNA]</scope>
    <source>
        <strain evidence="7">DSM 25820 / JCM 18151 / SWAN1</strain>
    </source>
</reference>
<evidence type="ECO:0000256" key="3">
    <source>
        <dbReference type="SAM" id="MobiDB-lite"/>
    </source>
</evidence>
<sequence>MIDKKEMKQKMDDVKSSASEKKEDVNDRINEIKEDTNDKTDDIQEEVGKRRAHAEKLVNDIKNTIKVKQVEVGKTLSDYTTSPQKPPADIIETNDNIIIKINLPGVAKEDIDIGITDESIDILAKFEDEIEGEDINYIQKERSYGETKRTLKLSSEIKVKEASAKFKNSVLTIKLPRIKKEIHKLDIN</sequence>
<accession>F6D574</accession>
<gene>
    <name evidence="6" type="ordered locus">MSWAN_1164</name>
</gene>
<evidence type="ECO:0000256" key="2">
    <source>
        <dbReference type="RuleBase" id="RU003616"/>
    </source>
</evidence>
<dbReference type="Gene3D" id="2.60.40.790">
    <property type="match status" value="1"/>
</dbReference>
<dbReference type="InterPro" id="IPR002068">
    <property type="entry name" value="A-crystallin/Hsp20_dom"/>
</dbReference>
<dbReference type="RefSeq" id="WP_013825683.1">
    <property type="nucleotide sequence ID" value="NC_015574.1"/>
</dbReference>
<dbReference type="GeneID" id="10668669"/>
<name>F6D574_METPW</name>
<keyword evidence="7" id="KW-1185">Reference proteome</keyword>
<dbReference type="KEGG" id="mew:MSWAN_1164"/>
<dbReference type="HOGENOM" id="CLU_046737_6_0_2"/>
<dbReference type="OrthoDB" id="198277at2157"/>